<evidence type="ECO:0000256" key="1">
    <source>
        <dbReference type="ARBA" id="ARBA00004651"/>
    </source>
</evidence>
<comment type="similarity">
    <text evidence="6">Belongs to the LPG synthase family.</text>
</comment>
<dbReference type="Proteomes" id="UP000712157">
    <property type="component" value="Unassembled WGS sequence"/>
</dbReference>
<comment type="function">
    <text evidence="6">Catalyzes the transfer of a lysyl group from L-lysyl-tRNA(Lys) to membrane-bound phosphatidylglycerol (PG), which produces lysylphosphatidylglycerol (LPG), a major component of the bacterial membrane with a positive net charge. LPG synthesis contributes to bacterial virulence as it is involved in the resistance mechanism against cationic antimicrobial peptides (CAMP) produces by the host's immune system (defensins, cathelicidins) and by the competing microorganisms.</text>
</comment>
<reference evidence="7" key="1">
    <citation type="submission" date="2021-06" db="EMBL/GenBank/DDBJ databases">
        <title>Description of novel taxa of the family Lachnospiraceae.</title>
        <authorList>
            <person name="Chaplin A.V."/>
            <person name="Sokolova S.R."/>
            <person name="Pikina A.P."/>
            <person name="Korzhanova M."/>
            <person name="Belova V."/>
            <person name="Korostin D."/>
            <person name="Efimov B.A."/>
        </authorList>
    </citation>
    <scope>NUCLEOTIDE SEQUENCE</scope>
    <source>
        <strain evidence="7">ASD5720</strain>
    </source>
</reference>
<keyword evidence="6" id="KW-0443">Lipid metabolism</keyword>
<feature type="transmembrane region" description="Helical" evidence="6">
    <location>
        <begin position="120"/>
        <end position="143"/>
    </location>
</feature>
<keyword evidence="8" id="KW-1185">Reference proteome</keyword>
<dbReference type="EC" id="2.3.2.3" evidence="6"/>
<evidence type="ECO:0000256" key="5">
    <source>
        <dbReference type="ARBA" id="ARBA00023136"/>
    </source>
</evidence>
<comment type="caution">
    <text evidence="7">The sequence shown here is derived from an EMBL/GenBank/DDBJ whole genome shotgun (WGS) entry which is preliminary data.</text>
</comment>
<keyword evidence="2" id="KW-1003">Cell membrane</keyword>
<keyword evidence="6" id="KW-0808">Transferase</keyword>
<comment type="subcellular location">
    <subcellularLocation>
        <location evidence="1 6">Cell membrane</location>
        <topology evidence="1 6">Multi-pass membrane protein</topology>
    </subcellularLocation>
</comment>
<dbReference type="GO" id="GO:0046677">
    <property type="term" value="P:response to antibiotic"/>
    <property type="evidence" value="ECO:0007669"/>
    <property type="project" value="UniProtKB-KW"/>
</dbReference>
<feature type="transmembrane region" description="Helical" evidence="6">
    <location>
        <begin position="318"/>
        <end position="336"/>
    </location>
</feature>
<dbReference type="GO" id="GO:0006629">
    <property type="term" value="P:lipid metabolic process"/>
    <property type="evidence" value="ECO:0007669"/>
    <property type="project" value="UniProtKB-KW"/>
</dbReference>
<feature type="transmembrane region" description="Helical" evidence="6">
    <location>
        <begin position="230"/>
        <end position="256"/>
    </location>
</feature>
<evidence type="ECO:0000256" key="6">
    <source>
        <dbReference type="RuleBase" id="RU363042"/>
    </source>
</evidence>
<dbReference type="InterPro" id="IPR022791">
    <property type="entry name" value="L-PG_synthase/AglD"/>
</dbReference>
<accession>A0A949NGT4</accession>
<keyword evidence="5 6" id="KW-0472">Membrane</keyword>
<evidence type="ECO:0000256" key="4">
    <source>
        <dbReference type="ARBA" id="ARBA00022989"/>
    </source>
</evidence>
<dbReference type="PANTHER" id="PTHR37693">
    <property type="entry name" value="PHOSPHATIDYLGLYCEROL LYSYLTRANSFERASE"/>
    <property type="match status" value="1"/>
</dbReference>
<sequence>MNGKKKNILNLLFLAAVFGLTIYGVFKGEDLHAILQALKKVKLWYLLFGMIFVIFFIWGESIIIHYMLGTLSIRTRKRTCFLYSCVGFFFSCITPSASGGQPAQIYYMKKNEIPISVSTLVLMVVTITYKSILVFIGLFLVIFQRGFVNRYLTGILPVFYLGVVLNVFCCAIMLVLVFHPVLAKNIMQAGLKLLVRLHILKNKPERAERLTNSMDQYTATAAYFKKNKKVIVNVTLITFIQRFALFFVTYLVYRAFGLSGTSVYDVMMLQAVISVAVDMLPLPGGMGISEKLFLMIFPPVFGTALLLPGMILSRGLAYYSQLLFSAAMTVVAHFVIGKPKPERVLFEQQSKGKSI</sequence>
<dbReference type="GO" id="GO:0005886">
    <property type="term" value="C:plasma membrane"/>
    <property type="evidence" value="ECO:0007669"/>
    <property type="project" value="UniProtKB-SubCell"/>
</dbReference>
<keyword evidence="6" id="KW-0046">Antibiotic resistance</keyword>
<feature type="transmembrane region" description="Helical" evidence="6">
    <location>
        <begin position="262"/>
        <end position="280"/>
    </location>
</feature>
<proteinExistence type="inferred from homology"/>
<evidence type="ECO:0000256" key="2">
    <source>
        <dbReference type="ARBA" id="ARBA00022475"/>
    </source>
</evidence>
<dbReference type="NCBIfam" id="TIGR00374">
    <property type="entry name" value="flippase-like domain"/>
    <property type="match status" value="1"/>
</dbReference>
<dbReference type="PANTHER" id="PTHR37693:SF1">
    <property type="entry name" value="INTEGRAL MEMBRANE PROTEIN"/>
    <property type="match status" value="1"/>
</dbReference>
<evidence type="ECO:0000313" key="8">
    <source>
        <dbReference type="Proteomes" id="UP000712157"/>
    </source>
</evidence>
<organism evidence="7 8">
    <name type="scientific">Diplocloster agilis</name>
    <dbReference type="NCBI Taxonomy" id="2850323"/>
    <lineage>
        <taxon>Bacteria</taxon>
        <taxon>Bacillati</taxon>
        <taxon>Bacillota</taxon>
        <taxon>Clostridia</taxon>
        <taxon>Lachnospirales</taxon>
        <taxon>Lachnospiraceae</taxon>
        <taxon>Diplocloster</taxon>
    </lineage>
</organism>
<name>A0A949NGT4_9FIRM</name>
<feature type="transmembrane region" description="Helical" evidence="6">
    <location>
        <begin position="7"/>
        <end position="26"/>
    </location>
</feature>
<dbReference type="EMBL" id="JAHQCW010000015">
    <property type="protein sequence ID" value="MBU9736998.1"/>
    <property type="molecule type" value="Genomic_DNA"/>
</dbReference>
<feature type="transmembrane region" description="Helical" evidence="6">
    <location>
        <begin position="80"/>
        <end position="100"/>
    </location>
</feature>
<gene>
    <name evidence="6" type="primary">mprF</name>
    <name evidence="7" type="ORF">KTH89_10640</name>
</gene>
<feature type="transmembrane region" description="Helical" evidence="6">
    <location>
        <begin position="292"/>
        <end position="312"/>
    </location>
</feature>
<keyword evidence="4 6" id="KW-1133">Transmembrane helix</keyword>
<feature type="transmembrane region" description="Helical" evidence="6">
    <location>
        <begin position="155"/>
        <end position="176"/>
    </location>
</feature>
<evidence type="ECO:0000256" key="3">
    <source>
        <dbReference type="ARBA" id="ARBA00022692"/>
    </source>
</evidence>
<dbReference type="AlphaFoldDB" id="A0A949NGT4"/>
<dbReference type="RefSeq" id="WP_238721629.1">
    <property type="nucleotide sequence ID" value="NZ_JAHQCW010000015.1"/>
</dbReference>
<protein>
    <recommendedName>
        <fullName evidence="6">Phosphatidylglycerol lysyltransferase</fullName>
        <ecNumber evidence="6">2.3.2.3</ecNumber>
    </recommendedName>
    <alternativeName>
        <fullName evidence="6">Lysylphosphatidylglycerol synthase</fullName>
    </alternativeName>
</protein>
<dbReference type="GO" id="GO:0050071">
    <property type="term" value="F:phosphatidylglycerol lysyltransferase activity"/>
    <property type="evidence" value="ECO:0007669"/>
    <property type="project" value="UniProtKB-EC"/>
</dbReference>
<keyword evidence="3 6" id="KW-0812">Transmembrane</keyword>
<feature type="transmembrane region" description="Helical" evidence="6">
    <location>
        <begin position="46"/>
        <end position="68"/>
    </location>
</feature>
<evidence type="ECO:0000313" key="7">
    <source>
        <dbReference type="EMBL" id="MBU9736998.1"/>
    </source>
</evidence>
<comment type="catalytic activity">
    <reaction evidence="6">
        <text>L-lysyl-tRNA(Lys) + a 1,2-diacyl-sn-glycero-3-phospho-(1'-sn-glycerol) = a 1,2-diacyl-sn-glycero-3-phospho-1'-(3'-O-L-lysyl)-sn-glycerol + tRNA(Lys)</text>
        <dbReference type="Rhea" id="RHEA:10668"/>
        <dbReference type="Rhea" id="RHEA-COMP:9696"/>
        <dbReference type="Rhea" id="RHEA-COMP:9697"/>
        <dbReference type="ChEBI" id="CHEBI:64716"/>
        <dbReference type="ChEBI" id="CHEBI:75792"/>
        <dbReference type="ChEBI" id="CHEBI:78442"/>
        <dbReference type="ChEBI" id="CHEBI:78529"/>
        <dbReference type="EC" id="2.3.2.3"/>
    </reaction>
</comment>
<dbReference type="Pfam" id="PF03706">
    <property type="entry name" value="LPG_synthase_TM"/>
    <property type="match status" value="1"/>
</dbReference>